<evidence type="ECO:0000259" key="1">
    <source>
        <dbReference type="Pfam" id="PF00582"/>
    </source>
</evidence>
<gene>
    <name evidence="2" type="ORF">AAHA92_07234</name>
</gene>
<feature type="domain" description="UspA" evidence="1">
    <location>
        <begin position="2"/>
        <end position="130"/>
    </location>
</feature>
<protein>
    <recommendedName>
        <fullName evidence="1">UspA domain-containing protein</fullName>
    </recommendedName>
</protein>
<organism evidence="2 3">
    <name type="scientific">Salvia divinorum</name>
    <name type="common">Maria pastora</name>
    <name type="synonym">Diviner's sage</name>
    <dbReference type="NCBI Taxonomy" id="28513"/>
    <lineage>
        <taxon>Eukaryota</taxon>
        <taxon>Viridiplantae</taxon>
        <taxon>Streptophyta</taxon>
        <taxon>Embryophyta</taxon>
        <taxon>Tracheophyta</taxon>
        <taxon>Spermatophyta</taxon>
        <taxon>Magnoliopsida</taxon>
        <taxon>eudicotyledons</taxon>
        <taxon>Gunneridae</taxon>
        <taxon>Pentapetalae</taxon>
        <taxon>asterids</taxon>
        <taxon>lamiids</taxon>
        <taxon>Lamiales</taxon>
        <taxon>Lamiaceae</taxon>
        <taxon>Nepetoideae</taxon>
        <taxon>Mentheae</taxon>
        <taxon>Salviinae</taxon>
        <taxon>Salvia</taxon>
        <taxon>Salvia subgen. Calosphace</taxon>
    </lineage>
</organism>
<name>A0ABD1I909_SALDI</name>
<reference evidence="2 3" key="1">
    <citation type="submission" date="2024-06" db="EMBL/GenBank/DDBJ databases">
        <title>A chromosome level genome sequence of Diviner's sage (Salvia divinorum).</title>
        <authorList>
            <person name="Ford S.A."/>
            <person name="Ro D.-K."/>
            <person name="Ness R.W."/>
            <person name="Phillips M.A."/>
        </authorList>
    </citation>
    <scope>NUCLEOTIDE SEQUENCE [LARGE SCALE GENOMIC DNA]</scope>
    <source>
        <strain evidence="2">SAF-2024a</strain>
        <tissue evidence="2">Leaf</tissue>
    </source>
</reference>
<dbReference type="SUPFAM" id="SSF52402">
    <property type="entry name" value="Adenine nucleotide alpha hydrolases-like"/>
    <property type="match status" value="1"/>
</dbReference>
<dbReference type="CDD" id="cd00293">
    <property type="entry name" value="USP-like"/>
    <property type="match status" value="1"/>
</dbReference>
<comment type="caution">
    <text evidence="2">The sequence shown here is derived from an EMBL/GenBank/DDBJ whole genome shotgun (WGS) entry which is preliminary data.</text>
</comment>
<dbReference type="Gene3D" id="3.40.50.620">
    <property type="entry name" value="HUPs"/>
    <property type="match status" value="1"/>
</dbReference>
<dbReference type="InterPro" id="IPR014729">
    <property type="entry name" value="Rossmann-like_a/b/a_fold"/>
</dbReference>
<dbReference type="EMBL" id="JBEAFC010000003">
    <property type="protein sequence ID" value="KAL1564957.1"/>
    <property type="molecule type" value="Genomic_DNA"/>
</dbReference>
<dbReference type="AlphaFoldDB" id="A0ABD1I909"/>
<dbReference type="PANTHER" id="PTHR47848">
    <property type="entry name" value="ADENINE NUCLEOTIDE ALPHA HYDROLASES-LIKE SUPERFAMILY PROTEIN"/>
    <property type="match status" value="1"/>
</dbReference>
<dbReference type="InterPro" id="IPR006016">
    <property type="entry name" value="UspA"/>
</dbReference>
<keyword evidence="3" id="KW-1185">Reference proteome</keyword>
<dbReference type="Pfam" id="PF00582">
    <property type="entry name" value="Usp"/>
    <property type="match status" value="1"/>
</dbReference>
<dbReference type="PANTHER" id="PTHR47848:SF1">
    <property type="entry name" value="ADENINE NUCLEOTIDE ALPHA HYDROLASES-LIKE SUPERFAMILY PROTEIN"/>
    <property type="match status" value="1"/>
</dbReference>
<evidence type="ECO:0000313" key="2">
    <source>
        <dbReference type="EMBL" id="KAL1564957.1"/>
    </source>
</evidence>
<sequence>MEKIVVVVEEVEVAITALKWALHNILRCGDVLTLLHVYPSKSKKKLRRLRLKGFHLALSFREICSAFPNTKTEIVVTEGDEDGRRIAAVVREIGASTLVVGLHDRSFLYRYLSLQNNSIRHLNCKVLAIKDPTTSTASSTISIEGRSTTMEFSQIEISVLSVPQIPPKKIPYQICPDPNSIFGDQGQQGNKGGFEPLQDGFVIVQE</sequence>
<evidence type="ECO:0000313" key="3">
    <source>
        <dbReference type="Proteomes" id="UP001567538"/>
    </source>
</evidence>
<proteinExistence type="predicted"/>
<dbReference type="Proteomes" id="UP001567538">
    <property type="component" value="Unassembled WGS sequence"/>
</dbReference>
<accession>A0ABD1I909</accession>